<evidence type="ECO:0000256" key="11">
    <source>
        <dbReference type="SAM" id="MobiDB-lite"/>
    </source>
</evidence>
<dbReference type="FunFam" id="3.40.50.300:FF:000997">
    <property type="entry name" value="Multidrug resistance-associated protein 1"/>
    <property type="match status" value="1"/>
</dbReference>
<evidence type="ECO:0000256" key="3">
    <source>
        <dbReference type="ARBA" id="ARBA00022448"/>
    </source>
</evidence>
<feature type="transmembrane region" description="Helical" evidence="12">
    <location>
        <begin position="561"/>
        <end position="583"/>
    </location>
</feature>
<feature type="region of interest" description="Disordered" evidence="11">
    <location>
        <begin position="209"/>
        <end position="231"/>
    </location>
</feature>
<keyword evidence="3" id="KW-0813">Transport</keyword>
<dbReference type="CDD" id="cd18595">
    <property type="entry name" value="ABC_6TM_MRP1_2_3_6_D1_like"/>
    <property type="match status" value="1"/>
</dbReference>
<name>A0A4D9D6A6_9STRA</name>
<evidence type="ECO:0000313" key="16">
    <source>
        <dbReference type="Proteomes" id="UP000355283"/>
    </source>
</evidence>
<comment type="caution">
    <text evidence="15">The sequence shown here is derived from an EMBL/GenBank/DDBJ whole genome shotgun (WGS) entry which is preliminary data.</text>
</comment>
<evidence type="ECO:0000259" key="13">
    <source>
        <dbReference type="PROSITE" id="PS50893"/>
    </source>
</evidence>
<dbReference type="CDD" id="cd18603">
    <property type="entry name" value="ABC_6TM_MRP1_2_3_6_D2_like"/>
    <property type="match status" value="1"/>
</dbReference>
<dbReference type="PANTHER" id="PTHR24223">
    <property type="entry name" value="ATP-BINDING CASSETTE SUB-FAMILY C"/>
    <property type="match status" value="1"/>
</dbReference>
<feature type="transmembrane region" description="Helical" evidence="12">
    <location>
        <begin position="25"/>
        <end position="45"/>
    </location>
</feature>
<dbReference type="InterPro" id="IPR027417">
    <property type="entry name" value="P-loop_NTPase"/>
</dbReference>
<evidence type="ECO:0000256" key="10">
    <source>
        <dbReference type="ARBA" id="ARBA00023136"/>
    </source>
</evidence>
<feature type="transmembrane region" description="Helical" evidence="12">
    <location>
        <begin position="1086"/>
        <end position="1104"/>
    </location>
</feature>
<dbReference type="InterPro" id="IPR003439">
    <property type="entry name" value="ABC_transporter-like_ATP-bd"/>
</dbReference>
<evidence type="ECO:0000256" key="7">
    <source>
        <dbReference type="ARBA" id="ARBA00022741"/>
    </source>
</evidence>
<dbReference type="InterPro" id="IPR050173">
    <property type="entry name" value="ABC_transporter_C-like"/>
</dbReference>
<evidence type="ECO:0000256" key="9">
    <source>
        <dbReference type="ARBA" id="ARBA00022989"/>
    </source>
</evidence>
<evidence type="ECO:0000256" key="2">
    <source>
        <dbReference type="ARBA" id="ARBA00009726"/>
    </source>
</evidence>
<keyword evidence="7" id="KW-0547">Nucleotide-binding</keyword>
<organism evidence="15 16">
    <name type="scientific">Nannochloropsis salina CCMP1776</name>
    <dbReference type="NCBI Taxonomy" id="1027361"/>
    <lineage>
        <taxon>Eukaryota</taxon>
        <taxon>Sar</taxon>
        <taxon>Stramenopiles</taxon>
        <taxon>Ochrophyta</taxon>
        <taxon>Eustigmatophyceae</taxon>
        <taxon>Eustigmatales</taxon>
        <taxon>Monodopsidaceae</taxon>
        <taxon>Microchloropsis</taxon>
        <taxon>Microchloropsis salina</taxon>
    </lineage>
</organism>
<feature type="region of interest" description="Disordered" evidence="11">
    <location>
        <begin position="1543"/>
        <end position="1565"/>
    </location>
</feature>
<dbReference type="InterPro" id="IPR003593">
    <property type="entry name" value="AAA+_ATPase"/>
</dbReference>
<evidence type="ECO:0000256" key="12">
    <source>
        <dbReference type="SAM" id="Phobius"/>
    </source>
</evidence>
<dbReference type="CDD" id="cd03250">
    <property type="entry name" value="ABCC_MRP_domain1"/>
    <property type="match status" value="1"/>
</dbReference>
<dbReference type="Proteomes" id="UP000355283">
    <property type="component" value="Unassembled WGS sequence"/>
</dbReference>
<dbReference type="PANTHER" id="PTHR24223:SF443">
    <property type="entry name" value="MULTIDRUG-RESISTANCE LIKE PROTEIN 1, ISOFORM I"/>
    <property type="match status" value="1"/>
</dbReference>
<feature type="domain" description="ABC transporter" evidence="13">
    <location>
        <begin position="1289"/>
        <end position="1523"/>
    </location>
</feature>
<feature type="transmembrane region" description="Helical" evidence="12">
    <location>
        <begin position="96"/>
        <end position="114"/>
    </location>
</feature>
<feature type="transmembrane region" description="Helical" evidence="12">
    <location>
        <begin position="163"/>
        <end position="182"/>
    </location>
</feature>
<keyword evidence="4" id="KW-0926">Vacuole</keyword>
<dbReference type="PROSITE" id="PS50893">
    <property type="entry name" value="ABC_TRANSPORTER_2"/>
    <property type="match status" value="2"/>
</dbReference>
<evidence type="ECO:0000313" key="15">
    <source>
        <dbReference type="EMBL" id="TFJ86990.1"/>
    </source>
</evidence>
<accession>A0A4D9D6A6</accession>
<feature type="domain" description="ABC transmembrane type-1" evidence="14">
    <location>
        <begin position="977"/>
        <end position="1252"/>
    </location>
</feature>
<feature type="domain" description="ABC transporter" evidence="13">
    <location>
        <begin position="653"/>
        <end position="883"/>
    </location>
</feature>
<evidence type="ECO:0000256" key="1">
    <source>
        <dbReference type="ARBA" id="ARBA00004128"/>
    </source>
</evidence>
<feature type="compositionally biased region" description="Basic and acidic residues" evidence="11">
    <location>
        <begin position="400"/>
        <end position="410"/>
    </location>
</feature>
<feature type="transmembrane region" description="Helical" evidence="12">
    <location>
        <begin position="1110"/>
        <end position="1129"/>
    </location>
</feature>
<dbReference type="GO" id="GO:0016887">
    <property type="term" value="F:ATP hydrolysis activity"/>
    <property type="evidence" value="ECO:0007669"/>
    <property type="project" value="InterPro"/>
</dbReference>
<protein>
    <submittedName>
        <fullName evidence="15">Uncharacterized protein</fullName>
    </submittedName>
</protein>
<keyword evidence="9 12" id="KW-1133">Transmembrane helix</keyword>
<evidence type="ECO:0000256" key="4">
    <source>
        <dbReference type="ARBA" id="ARBA00022554"/>
    </source>
</evidence>
<feature type="transmembrane region" description="Helical" evidence="12">
    <location>
        <begin position="306"/>
        <end position="330"/>
    </location>
</feature>
<keyword evidence="5 12" id="KW-0812">Transmembrane</keyword>
<keyword evidence="8" id="KW-0067">ATP-binding</keyword>
<feature type="transmembrane region" description="Helical" evidence="12">
    <location>
        <begin position="479"/>
        <end position="498"/>
    </location>
</feature>
<gene>
    <name evidence="15" type="ORF">NSK_001324</name>
</gene>
<evidence type="ECO:0000256" key="6">
    <source>
        <dbReference type="ARBA" id="ARBA00022737"/>
    </source>
</evidence>
<dbReference type="FunFam" id="1.20.1560.10:FF:000020">
    <property type="entry name" value="ABC metal ion transporter"/>
    <property type="match status" value="1"/>
</dbReference>
<feature type="transmembrane region" description="Helical" evidence="12">
    <location>
        <begin position="350"/>
        <end position="369"/>
    </location>
</feature>
<keyword evidence="10 12" id="KW-0472">Membrane</keyword>
<dbReference type="SUPFAM" id="SSF52540">
    <property type="entry name" value="P-loop containing nucleoside triphosphate hydrolases"/>
    <property type="match status" value="2"/>
</dbReference>
<feature type="transmembrane region" description="Helical" evidence="12">
    <location>
        <begin position="66"/>
        <end position="84"/>
    </location>
</feature>
<evidence type="ECO:0000256" key="8">
    <source>
        <dbReference type="ARBA" id="ARBA00022840"/>
    </source>
</evidence>
<dbReference type="Gene3D" id="1.20.1560.10">
    <property type="entry name" value="ABC transporter type 1, transmembrane domain"/>
    <property type="match status" value="2"/>
</dbReference>
<dbReference type="SMART" id="SM00382">
    <property type="entry name" value="AAA"/>
    <property type="match status" value="2"/>
</dbReference>
<feature type="compositionally biased region" description="Acidic residues" evidence="11">
    <location>
        <begin position="209"/>
        <end position="221"/>
    </location>
</feature>
<dbReference type="Pfam" id="PF00005">
    <property type="entry name" value="ABC_tran"/>
    <property type="match status" value="2"/>
</dbReference>
<dbReference type="FunFam" id="1.20.1560.10:FF:000001">
    <property type="entry name" value="ATP-binding cassette subfamily C member 1"/>
    <property type="match status" value="1"/>
</dbReference>
<comment type="similarity">
    <text evidence="2">Belongs to the ABC transporter superfamily. ABCC family. Conjugate transporter (TC 3.A.1.208) subfamily.</text>
</comment>
<feature type="transmembrane region" description="Helical" evidence="12">
    <location>
        <begin position="451"/>
        <end position="473"/>
    </location>
</feature>
<evidence type="ECO:0000259" key="14">
    <source>
        <dbReference type="PROSITE" id="PS50929"/>
    </source>
</evidence>
<evidence type="ECO:0000256" key="5">
    <source>
        <dbReference type="ARBA" id="ARBA00022692"/>
    </source>
</evidence>
<dbReference type="CDD" id="cd03244">
    <property type="entry name" value="ABCC_MRP_domain2"/>
    <property type="match status" value="1"/>
</dbReference>
<dbReference type="GO" id="GO:0000323">
    <property type="term" value="C:lytic vacuole"/>
    <property type="evidence" value="ECO:0007669"/>
    <property type="project" value="UniProtKB-ARBA"/>
</dbReference>
<dbReference type="SUPFAM" id="SSF90123">
    <property type="entry name" value="ABC transporter transmembrane region"/>
    <property type="match status" value="2"/>
</dbReference>
<feature type="transmembrane region" description="Helical" evidence="12">
    <location>
        <begin position="1011"/>
        <end position="1035"/>
    </location>
</feature>
<feature type="transmembrane region" description="Helical" evidence="12">
    <location>
        <begin position="965"/>
        <end position="991"/>
    </location>
</feature>
<dbReference type="PROSITE" id="PS50929">
    <property type="entry name" value="ABC_TM1F"/>
    <property type="match status" value="2"/>
</dbReference>
<comment type="subcellular location">
    <subcellularLocation>
        <location evidence="1">Vacuole membrane</location>
        <topology evidence="1">Multi-pass membrane protein</topology>
    </subcellularLocation>
</comment>
<dbReference type="Pfam" id="PF00664">
    <property type="entry name" value="ABC_membrane"/>
    <property type="match status" value="2"/>
</dbReference>
<sequence length="1565" mass="172533">MSAICHGEVWDAHAHFFHACFVEQVLSALPLGLLVLLAPVLYITTLRQKRVRYGYRYDSLDVGRQAVACLLALTPLVLTTVQRLQDSEGSDVKPGAWWTAAVTAGGAFLSMPLTHMEVARGMKESWVLHAYWTLQLVVGVLAVVPAANSAYAAQSIRLAEANVFVRSIFSTLGGVLSVLFNADRRLTFISANADGVDAAMYRQPLLLEEKEEGGMEGEEEGAQGGPRRLPPPLPETEAGLFSLCSFSWLNPILSTGYKRPLTHEDLYQLHPKETADVICGRLEENWEDEQLHRRKPSLARALRRSFGWTFFIAALYKFAYDSLLFVGPLLLKQLIIYLGSDDPVYVGFEYLGLLFVAAVCSSISLHQYFHRCFRTGMRLKSAVIGLVYKKALKIRPGQSKGKEAKEEGAEQGKANTMVVSKPGPPKRSLEAKSTGEITNLMAVDAQRLQDLMSYFSTLWSAPYQCSLALFLLYRELGVAIVGGLGVMLISIPISAFVARRTREIQRKVMAVKDERIKVTNEVLAGIKIIKLYAWERSFQEKIRQVRDKELRLLRQYMMTNIVARFTWNIVPLAVSLTSFAVYVLMGHELTSSTAFTSIALFNILRFPLAMFPQMLSSTAEALLSLERIARFLETPEVDPLPSLGPARPVGPPVVLEDVMLSWGHGKETGMEGEALTFLRDLTFTVPAGTLTVIFGATGAGKSGLLLALIGDLTPPKGTLRVHGSIAYVAQTAWIQNETVRENILFGKAYDQGWYTRVVEACALLPDLAILPAGDQTEIGEKGINLSGGQKARIALARALYQQCEVYVLDDCLAAVDSEVAKHILDNCICGLLREKTVLLATHNLHTLERADQLLLLEGQRMAFKGTYTEFARTGHTFVELTRGVGGGSSSNLLNMKAVAEGESGKEDRMEGKEVKIEQAAQQQKKETDAEGGKEEAIKKKRLDSGKLVEKEAVGRGSVGTKIYRAYIRCAGGIGVFLLALAFLWAGQALQIGSNFWLSIWSDESLEAEHGLGIYAILCSLSAVVIVFTLLSFTLAGMRAARVFHEGILGSLMRAPMAFFDTTPLGRILNRFSKDTYTVDETLMPSIYMYLQCMTGVLGTIIVIATVNGWFLPAVVPPFMLYYFAQNYYVPSSRELKRLDSVSRSPIFSHFGASLEGTSTIRAFRAQFMFIRDNEKRVDYNLQAYYMYISSNRWLAMRLEFVGACIVSLAGIFSILGRDHGVTAGKGGLSISYALSITQTLNWMVRMTSEVETNIVAVERIQEYSEVPSEAPALIEGKRPPPGWPQAGKVAIKNLCLSYRPGLPLVLRNLSLDINSGERIGIVGRTGAGKSSLLLALLRLVEAESGSIEVDGLNTREMGTEDLRSRFSIIPQDPVLFTGSVRFNLDPFDQYSDNDIWRALERAHLAAQVRRLPQGLLSEVEEGGKNFSLGERQLLCMARALLRHSRVLLLDEATSAVDAETDRLIQETIRTQFRGATLLTIAHRIFTLVDYDRIAVLDAGTVVEFDTPLNLLKKKGGAFRGLAEKAAGDMGMVMDAFEAGAKSMTNTPEKDKNGGHEMTVLGQNNS</sequence>
<dbReference type="Pfam" id="PF24357">
    <property type="entry name" value="TMD0_ABC"/>
    <property type="match status" value="1"/>
</dbReference>
<dbReference type="OrthoDB" id="6500128at2759"/>
<feature type="region of interest" description="Disordered" evidence="11">
    <location>
        <begin position="398"/>
        <end position="430"/>
    </location>
</feature>
<keyword evidence="6" id="KW-0677">Repeat</keyword>
<dbReference type="GO" id="GO:0005524">
    <property type="term" value="F:ATP binding"/>
    <property type="evidence" value="ECO:0007669"/>
    <property type="project" value="UniProtKB-KW"/>
</dbReference>
<feature type="domain" description="ABC transmembrane type-1" evidence="14">
    <location>
        <begin position="311"/>
        <end position="620"/>
    </location>
</feature>
<dbReference type="GO" id="GO:0005774">
    <property type="term" value="C:vacuolar membrane"/>
    <property type="evidence" value="ECO:0007669"/>
    <property type="project" value="UniProtKB-SubCell"/>
</dbReference>
<proteinExistence type="inferred from homology"/>
<dbReference type="InterPro" id="IPR056227">
    <property type="entry name" value="TMD0_ABC"/>
</dbReference>
<reference evidence="15 16" key="1">
    <citation type="submission" date="2019-01" db="EMBL/GenBank/DDBJ databases">
        <title>Nuclear Genome Assembly of the Microalgal Biofuel strain Nannochloropsis salina CCMP1776.</title>
        <authorList>
            <person name="Hovde B."/>
        </authorList>
    </citation>
    <scope>NUCLEOTIDE SEQUENCE [LARGE SCALE GENOMIC DNA]</scope>
    <source>
        <strain evidence="15 16">CCMP1776</strain>
    </source>
</reference>
<dbReference type="FunFam" id="3.40.50.300:FF:000074">
    <property type="entry name" value="Multidrug resistance-associated protein 5 isoform 1"/>
    <property type="match status" value="1"/>
</dbReference>
<dbReference type="InterPro" id="IPR017871">
    <property type="entry name" value="ABC_transporter-like_CS"/>
</dbReference>
<dbReference type="EMBL" id="SDOX01000006">
    <property type="protein sequence ID" value="TFJ86990.1"/>
    <property type="molecule type" value="Genomic_DNA"/>
</dbReference>
<dbReference type="GO" id="GO:0140359">
    <property type="term" value="F:ABC-type transporter activity"/>
    <property type="evidence" value="ECO:0007669"/>
    <property type="project" value="InterPro"/>
</dbReference>
<dbReference type="InterPro" id="IPR011527">
    <property type="entry name" value="ABC1_TM_dom"/>
</dbReference>
<feature type="transmembrane region" description="Helical" evidence="12">
    <location>
        <begin position="1194"/>
        <end position="1215"/>
    </location>
</feature>
<dbReference type="InterPro" id="IPR036640">
    <property type="entry name" value="ABC1_TM_sf"/>
</dbReference>
<dbReference type="Gene3D" id="3.40.50.300">
    <property type="entry name" value="P-loop containing nucleotide triphosphate hydrolases"/>
    <property type="match status" value="2"/>
</dbReference>
<feature type="transmembrane region" description="Helical" evidence="12">
    <location>
        <begin position="126"/>
        <end position="151"/>
    </location>
</feature>
<keyword evidence="16" id="KW-1185">Reference proteome</keyword>
<dbReference type="PROSITE" id="PS00211">
    <property type="entry name" value="ABC_TRANSPORTER_1"/>
    <property type="match status" value="2"/>
</dbReference>